<comment type="subcellular location">
    <subcellularLocation>
        <location evidence="1">Cell membrane</location>
        <topology evidence="1">Multi-pass membrane protein</topology>
    </subcellularLocation>
</comment>
<accession>A0ABQ3BPJ6</accession>
<gene>
    <name evidence="9" type="ORF">GCM10008088_08590</name>
</gene>
<keyword evidence="4" id="KW-1003">Cell membrane</keyword>
<reference evidence="10" key="1">
    <citation type="journal article" date="2019" name="Int. J. Syst. Evol. Microbiol.">
        <title>The Global Catalogue of Microorganisms (GCM) 10K type strain sequencing project: providing services to taxonomists for standard genome sequencing and annotation.</title>
        <authorList>
            <consortium name="The Broad Institute Genomics Platform"/>
            <consortium name="The Broad Institute Genome Sequencing Center for Infectious Disease"/>
            <person name="Wu L."/>
            <person name="Ma J."/>
        </authorList>
    </citation>
    <scope>NUCLEOTIDE SEQUENCE [LARGE SCALE GENOMIC DNA]</scope>
    <source>
        <strain evidence="10">KCTC 12708</strain>
    </source>
</reference>
<dbReference type="EMBL" id="BMWY01000002">
    <property type="protein sequence ID" value="GGZ49442.1"/>
    <property type="molecule type" value="Genomic_DNA"/>
</dbReference>
<keyword evidence="3" id="KW-0813">Transport</keyword>
<feature type="transmembrane region" description="Helical" evidence="8">
    <location>
        <begin position="37"/>
        <end position="57"/>
    </location>
</feature>
<feature type="transmembrane region" description="Helical" evidence="8">
    <location>
        <begin position="239"/>
        <end position="268"/>
    </location>
</feature>
<evidence type="ECO:0000313" key="9">
    <source>
        <dbReference type="EMBL" id="GGZ49442.1"/>
    </source>
</evidence>
<dbReference type="RefSeq" id="WP_027883951.1">
    <property type="nucleotide sequence ID" value="NZ_BMWY01000002.1"/>
</dbReference>
<keyword evidence="10" id="KW-1185">Reference proteome</keyword>
<keyword evidence="5 8" id="KW-0812">Transmembrane</keyword>
<dbReference type="PANTHER" id="PTHR21716">
    <property type="entry name" value="TRANSMEMBRANE PROTEIN"/>
    <property type="match status" value="1"/>
</dbReference>
<evidence type="ECO:0000313" key="10">
    <source>
        <dbReference type="Proteomes" id="UP000615593"/>
    </source>
</evidence>
<feature type="transmembrane region" description="Helical" evidence="8">
    <location>
        <begin position="69"/>
        <end position="92"/>
    </location>
</feature>
<feature type="transmembrane region" description="Helical" evidence="8">
    <location>
        <begin position="12"/>
        <end position="31"/>
    </location>
</feature>
<dbReference type="Proteomes" id="UP000615593">
    <property type="component" value="Unassembled WGS sequence"/>
</dbReference>
<feature type="transmembrane region" description="Helical" evidence="8">
    <location>
        <begin position="318"/>
        <end position="344"/>
    </location>
</feature>
<protein>
    <submittedName>
        <fullName evidence="9">AI-2E family transporter</fullName>
    </submittedName>
</protein>
<comment type="caution">
    <text evidence="9">The sequence shown here is derived from an EMBL/GenBank/DDBJ whole genome shotgun (WGS) entry which is preliminary data.</text>
</comment>
<evidence type="ECO:0000256" key="5">
    <source>
        <dbReference type="ARBA" id="ARBA00022692"/>
    </source>
</evidence>
<evidence type="ECO:0000256" key="2">
    <source>
        <dbReference type="ARBA" id="ARBA00009773"/>
    </source>
</evidence>
<evidence type="ECO:0000256" key="4">
    <source>
        <dbReference type="ARBA" id="ARBA00022475"/>
    </source>
</evidence>
<evidence type="ECO:0000256" key="3">
    <source>
        <dbReference type="ARBA" id="ARBA00022448"/>
    </source>
</evidence>
<evidence type="ECO:0000256" key="1">
    <source>
        <dbReference type="ARBA" id="ARBA00004651"/>
    </source>
</evidence>
<comment type="similarity">
    <text evidence="2">Belongs to the autoinducer-2 exporter (AI-2E) (TC 2.A.86) family.</text>
</comment>
<feature type="transmembrane region" description="Helical" evidence="8">
    <location>
        <begin position="152"/>
        <end position="175"/>
    </location>
</feature>
<evidence type="ECO:0000256" key="6">
    <source>
        <dbReference type="ARBA" id="ARBA00022989"/>
    </source>
</evidence>
<organism evidence="9 10">
    <name type="scientific">Mesonia mobilis</name>
    <dbReference type="NCBI Taxonomy" id="369791"/>
    <lineage>
        <taxon>Bacteria</taxon>
        <taxon>Pseudomonadati</taxon>
        <taxon>Bacteroidota</taxon>
        <taxon>Flavobacteriia</taxon>
        <taxon>Flavobacteriales</taxon>
        <taxon>Flavobacteriaceae</taxon>
        <taxon>Mesonia</taxon>
    </lineage>
</organism>
<dbReference type="PANTHER" id="PTHR21716:SF53">
    <property type="entry name" value="PERMEASE PERM-RELATED"/>
    <property type="match status" value="1"/>
</dbReference>
<sequence length="365" mass="40453">MSKSLSKSIAFGILKALAVVLGVLVFCYFIYQVQSVIVYIAIAAVIALIGRPVVIFLKDKLRVPNRIAVVIVLLLFLAAFVGLIALFVPIIVQQSENLGQIDLDAFKKDLNALNAQVREFLGVKQIDIIEGFRQTSFVKNFDLQVIPDFMNLLFGGLGTALIGVFSIIFISFFLLSDSSLMLNSVLVFSNYGDEGRFKRVFDKIKVLLSRYFVGLTLQILVLFILYTILLTVFEVDNPIAIAFICAFLNIVPYLGPLFAGILMMLFVISSNLGADFSTVILPRLIYVLSGYAIAQLIDNFINQPLIFGKSVKSHPLEIFLIILIAGLLFNVVGMIVAIPVYTAIKVIAKEAFSEYKIVRNLTKDL</sequence>
<evidence type="ECO:0000256" key="7">
    <source>
        <dbReference type="ARBA" id="ARBA00023136"/>
    </source>
</evidence>
<keyword evidence="6 8" id="KW-1133">Transmembrane helix</keyword>
<dbReference type="GeneID" id="94368524"/>
<keyword evidence="7 8" id="KW-0472">Membrane</keyword>
<dbReference type="Pfam" id="PF01594">
    <property type="entry name" value="AI-2E_transport"/>
    <property type="match status" value="1"/>
</dbReference>
<proteinExistence type="inferred from homology"/>
<dbReference type="InterPro" id="IPR002549">
    <property type="entry name" value="AI-2E-like"/>
</dbReference>
<name>A0ABQ3BPJ6_9FLAO</name>
<evidence type="ECO:0000256" key="8">
    <source>
        <dbReference type="SAM" id="Phobius"/>
    </source>
</evidence>
<feature type="transmembrane region" description="Helical" evidence="8">
    <location>
        <begin position="211"/>
        <end position="233"/>
    </location>
</feature>
<feature type="transmembrane region" description="Helical" evidence="8">
    <location>
        <begin position="280"/>
        <end position="298"/>
    </location>
</feature>